<organism evidence="1 2">
    <name type="scientific">Operophtera brumata</name>
    <name type="common">Winter moth</name>
    <name type="synonym">Phalaena brumata</name>
    <dbReference type="NCBI Taxonomy" id="104452"/>
    <lineage>
        <taxon>Eukaryota</taxon>
        <taxon>Metazoa</taxon>
        <taxon>Ecdysozoa</taxon>
        <taxon>Arthropoda</taxon>
        <taxon>Hexapoda</taxon>
        <taxon>Insecta</taxon>
        <taxon>Pterygota</taxon>
        <taxon>Neoptera</taxon>
        <taxon>Endopterygota</taxon>
        <taxon>Lepidoptera</taxon>
        <taxon>Glossata</taxon>
        <taxon>Ditrysia</taxon>
        <taxon>Geometroidea</taxon>
        <taxon>Geometridae</taxon>
        <taxon>Larentiinae</taxon>
        <taxon>Operophtera</taxon>
    </lineage>
</organism>
<dbReference type="EMBL" id="JTDY01000502">
    <property type="protein sequence ID" value="KOB76875.1"/>
    <property type="molecule type" value="Genomic_DNA"/>
</dbReference>
<accession>A0A0L7LN65</accession>
<name>A0A0L7LN65_OPEBR</name>
<proteinExistence type="predicted"/>
<dbReference type="AlphaFoldDB" id="A0A0L7LN65"/>
<reference evidence="1 2" key="1">
    <citation type="journal article" date="2015" name="Genome Biol. Evol.">
        <title>The genome of winter moth (Operophtera brumata) provides a genomic perspective on sexual dimorphism and phenology.</title>
        <authorList>
            <person name="Derks M.F."/>
            <person name="Smit S."/>
            <person name="Salis L."/>
            <person name="Schijlen E."/>
            <person name="Bossers A."/>
            <person name="Mateman C."/>
            <person name="Pijl A.S."/>
            <person name="de Ridder D."/>
            <person name="Groenen M.A."/>
            <person name="Visser M.E."/>
            <person name="Megens H.J."/>
        </authorList>
    </citation>
    <scope>NUCLEOTIDE SEQUENCE [LARGE SCALE GENOMIC DNA]</scope>
    <source>
        <strain evidence="1">WM2013NL</strain>
        <tissue evidence="1">Head and thorax</tissue>
    </source>
</reference>
<evidence type="ECO:0000313" key="2">
    <source>
        <dbReference type="Proteomes" id="UP000037510"/>
    </source>
</evidence>
<protein>
    <submittedName>
        <fullName evidence="1">Uncharacterized protein</fullName>
    </submittedName>
</protein>
<comment type="caution">
    <text evidence="1">The sequence shown here is derived from an EMBL/GenBank/DDBJ whole genome shotgun (WGS) entry which is preliminary data.</text>
</comment>
<keyword evidence="2" id="KW-1185">Reference proteome</keyword>
<gene>
    <name evidence="1" type="ORF">OBRU01_05000</name>
</gene>
<dbReference type="Proteomes" id="UP000037510">
    <property type="component" value="Unassembled WGS sequence"/>
</dbReference>
<evidence type="ECO:0000313" key="1">
    <source>
        <dbReference type="EMBL" id="KOB76875.1"/>
    </source>
</evidence>
<sequence>MRRSLCALAALNHGVQTGKMKLTNFKDWKFRDPPSYAALPIDENPEYNVPTEGLTGTLHLVCASEDALIDILDLDPSVAESKEFIDFVAGKYLPPGGLSVSHR</sequence>